<dbReference type="Gene3D" id="3.10.20.310">
    <property type="entry name" value="membrane protein fhac"/>
    <property type="match status" value="1"/>
</dbReference>
<keyword evidence="4 9" id="KW-0132">Cell division</keyword>
<evidence type="ECO:0000256" key="7">
    <source>
        <dbReference type="ARBA" id="ARBA00023136"/>
    </source>
</evidence>
<dbReference type="InterPro" id="IPR034746">
    <property type="entry name" value="POTRA"/>
</dbReference>
<dbReference type="InterPro" id="IPR005548">
    <property type="entry name" value="Cell_div_FtsQ/DivIB_C"/>
</dbReference>
<keyword evidence="2 9" id="KW-1003">Cell membrane</keyword>
<comment type="subcellular location">
    <subcellularLocation>
        <location evidence="9">Cell inner membrane</location>
        <topology evidence="9">Single-pass type II membrane protein</topology>
    </subcellularLocation>
    <subcellularLocation>
        <location evidence="1">Membrane</location>
    </subcellularLocation>
    <text evidence="9">Localizes to the division septum.</text>
</comment>
<proteinExistence type="inferred from homology"/>
<evidence type="ECO:0000256" key="9">
    <source>
        <dbReference type="HAMAP-Rule" id="MF_00911"/>
    </source>
</evidence>
<dbReference type="GO" id="GO:0051301">
    <property type="term" value="P:cell division"/>
    <property type="evidence" value="ECO:0007669"/>
    <property type="project" value="UniProtKB-KW"/>
</dbReference>
<comment type="function">
    <text evidence="9">Essential cell division protein. May link together the upstream cell division proteins, which are predominantly cytoplasmic, with the downstream cell division proteins, which are predominantly periplasmic. May control correct divisome assembly.</text>
</comment>
<evidence type="ECO:0000256" key="8">
    <source>
        <dbReference type="ARBA" id="ARBA00023306"/>
    </source>
</evidence>
<feature type="domain" description="POTRA" evidence="10">
    <location>
        <begin position="32"/>
        <end position="101"/>
    </location>
</feature>
<dbReference type="RefSeq" id="WP_077412658.1">
    <property type="nucleotide sequence ID" value="NZ_JBHRTS010000008.1"/>
</dbReference>
<dbReference type="Pfam" id="PF08478">
    <property type="entry name" value="POTRA_1"/>
    <property type="match status" value="1"/>
</dbReference>
<dbReference type="Gene3D" id="3.40.50.11690">
    <property type="entry name" value="Cell division protein FtsQ/DivIB"/>
    <property type="match status" value="1"/>
</dbReference>
<reference evidence="12" key="1">
    <citation type="journal article" date="2019" name="Int. J. Syst. Evol. Microbiol.">
        <title>The Global Catalogue of Microorganisms (GCM) 10K type strain sequencing project: providing services to taxonomists for standard genome sequencing and annotation.</title>
        <authorList>
            <consortium name="The Broad Institute Genomics Platform"/>
            <consortium name="The Broad Institute Genome Sequencing Center for Infectious Disease"/>
            <person name="Wu L."/>
            <person name="Ma J."/>
        </authorList>
    </citation>
    <scope>NUCLEOTIDE SEQUENCE [LARGE SCALE GENOMIC DNA]</scope>
    <source>
        <strain evidence="12">KCTC 42953</strain>
    </source>
</reference>
<protein>
    <recommendedName>
        <fullName evidence="9">Cell division protein FtsQ</fullName>
    </recommendedName>
</protein>
<evidence type="ECO:0000256" key="2">
    <source>
        <dbReference type="ARBA" id="ARBA00022475"/>
    </source>
</evidence>
<dbReference type="PANTHER" id="PTHR35851:SF1">
    <property type="entry name" value="CELL DIVISION PROTEIN FTSQ"/>
    <property type="match status" value="1"/>
</dbReference>
<accession>A0ABV7JEY2</accession>
<evidence type="ECO:0000256" key="1">
    <source>
        <dbReference type="ARBA" id="ARBA00004370"/>
    </source>
</evidence>
<keyword evidence="6 9" id="KW-1133">Transmembrane helix</keyword>
<evidence type="ECO:0000256" key="3">
    <source>
        <dbReference type="ARBA" id="ARBA00022519"/>
    </source>
</evidence>
<keyword evidence="7 9" id="KW-0472">Membrane</keyword>
<keyword evidence="3 9" id="KW-0997">Cell inner membrane</keyword>
<organism evidence="11 12">
    <name type="scientific">Marinicella sediminis</name>
    <dbReference type="NCBI Taxonomy" id="1792834"/>
    <lineage>
        <taxon>Bacteria</taxon>
        <taxon>Pseudomonadati</taxon>
        <taxon>Pseudomonadota</taxon>
        <taxon>Gammaproteobacteria</taxon>
        <taxon>Lysobacterales</taxon>
        <taxon>Marinicellaceae</taxon>
        <taxon>Marinicella</taxon>
    </lineage>
</organism>
<dbReference type="PANTHER" id="PTHR35851">
    <property type="entry name" value="CELL DIVISION PROTEIN FTSQ"/>
    <property type="match status" value="1"/>
</dbReference>
<dbReference type="InterPro" id="IPR045335">
    <property type="entry name" value="FtsQ_C_sf"/>
</dbReference>
<evidence type="ECO:0000256" key="4">
    <source>
        <dbReference type="ARBA" id="ARBA00022618"/>
    </source>
</evidence>
<keyword evidence="5 9" id="KW-0812">Transmembrane</keyword>
<evidence type="ECO:0000256" key="6">
    <source>
        <dbReference type="ARBA" id="ARBA00022989"/>
    </source>
</evidence>
<dbReference type="InterPro" id="IPR026579">
    <property type="entry name" value="FtsQ"/>
</dbReference>
<evidence type="ECO:0000259" key="10">
    <source>
        <dbReference type="PROSITE" id="PS51779"/>
    </source>
</evidence>
<sequence>MNKTLQLTIIISLLVLLLVVAMMSGLIQSDRWRVTQLEVAAEYKRITPEQLRLMVAKTPERSFFRLNAEQVKSNIESMPWVRYAHVVKQWPDTLRITLKEHQAVAIWNDNELLNQSGQVFKVDAVSQLKALPKLFGNDEDSKATLESFNRFNQLLQPVGFEISQARVNERGAWELILRNGLQVILGSEKHEARILRLAETWEELLAASDRLPELVDLRYSNGYVVRWRENNELTEQLLSFAHNEMG</sequence>
<dbReference type="EMBL" id="JBHRTS010000008">
    <property type="protein sequence ID" value="MFC3195430.1"/>
    <property type="molecule type" value="Genomic_DNA"/>
</dbReference>
<evidence type="ECO:0000313" key="12">
    <source>
        <dbReference type="Proteomes" id="UP001595533"/>
    </source>
</evidence>
<comment type="similarity">
    <text evidence="9">Belongs to the FtsQ/DivIB family. FtsQ subfamily.</text>
</comment>
<dbReference type="Proteomes" id="UP001595533">
    <property type="component" value="Unassembled WGS sequence"/>
</dbReference>
<dbReference type="HAMAP" id="MF_00911">
    <property type="entry name" value="FtsQ_subfam"/>
    <property type="match status" value="1"/>
</dbReference>
<dbReference type="InterPro" id="IPR013685">
    <property type="entry name" value="POTRA_FtsQ_type"/>
</dbReference>
<evidence type="ECO:0000256" key="5">
    <source>
        <dbReference type="ARBA" id="ARBA00022692"/>
    </source>
</evidence>
<keyword evidence="8 9" id="KW-0131">Cell cycle</keyword>
<evidence type="ECO:0000313" key="11">
    <source>
        <dbReference type="EMBL" id="MFC3195430.1"/>
    </source>
</evidence>
<keyword evidence="12" id="KW-1185">Reference proteome</keyword>
<dbReference type="PROSITE" id="PS51779">
    <property type="entry name" value="POTRA"/>
    <property type="match status" value="1"/>
</dbReference>
<dbReference type="Pfam" id="PF03799">
    <property type="entry name" value="FtsQ_DivIB_C"/>
    <property type="match status" value="1"/>
</dbReference>
<gene>
    <name evidence="9" type="primary">ftsQ</name>
    <name evidence="11" type="ORF">ACFODZ_14340</name>
</gene>
<comment type="caution">
    <text evidence="11">The sequence shown here is derived from an EMBL/GenBank/DDBJ whole genome shotgun (WGS) entry which is preliminary data.</text>
</comment>
<name>A0ABV7JEY2_9GAMM</name>
<comment type="subunit">
    <text evidence="9">Part of a complex composed of FtsB, FtsL and FtsQ.</text>
</comment>